<evidence type="ECO:0000313" key="1">
    <source>
        <dbReference type="EMBL" id="CAB4189704.1"/>
    </source>
</evidence>
<gene>
    <name evidence="1" type="ORF">UFOVP1192_10</name>
</gene>
<organism evidence="1">
    <name type="scientific">uncultured Caudovirales phage</name>
    <dbReference type="NCBI Taxonomy" id="2100421"/>
    <lineage>
        <taxon>Viruses</taxon>
        <taxon>Duplodnaviria</taxon>
        <taxon>Heunggongvirae</taxon>
        <taxon>Uroviricota</taxon>
        <taxon>Caudoviricetes</taxon>
        <taxon>Peduoviridae</taxon>
        <taxon>Maltschvirus</taxon>
        <taxon>Maltschvirus maltsch</taxon>
    </lineage>
</organism>
<dbReference type="EMBL" id="LR797151">
    <property type="protein sequence ID" value="CAB4189704.1"/>
    <property type="molecule type" value="Genomic_DNA"/>
</dbReference>
<reference evidence="1" key="1">
    <citation type="submission" date="2020-05" db="EMBL/GenBank/DDBJ databases">
        <authorList>
            <person name="Chiriac C."/>
            <person name="Salcher M."/>
            <person name="Ghai R."/>
            <person name="Kavagutti S V."/>
        </authorList>
    </citation>
    <scope>NUCLEOTIDE SEQUENCE</scope>
</reference>
<accession>A0A6J5RDM9</accession>
<name>A0A6J5RDM9_9CAUD</name>
<protein>
    <submittedName>
        <fullName evidence="1">Uncharacterized protein</fullName>
    </submittedName>
</protein>
<proteinExistence type="predicted"/>
<sequence>MLEFSTADKAKLERIVRLVDYGIILNNTKLNLGTSTTINLGTAFNGILTIANQPSITSVGILTDLTVTNPIDGSILGNAATVTSVPYSSLTGTVPTWNQSTTGNAATVTNGAYKNVNNNFTALQTLTAGIKLEDAALNTTIFSQDNTASILLDINSYYPGFHGIQFSWLRNLSGNVISIGDIDGYNYAMSTIWDCESGTITTAVDSSSIFMDSNEVVISGALSINTATGNIDAGIGTISALALTTTGQVKGATISTGSSLVIQGTGTATTTSTTQATLLSLSSTTYSSVKYFIQARNTTTSRFQITEIVATKNAATTVVTATPVDTNTGGIACTYAVDISSSNFRLRITPQAASSTVFKVHYTAIP</sequence>